<evidence type="ECO:0000313" key="1">
    <source>
        <dbReference type="EMBL" id="MFC5008210.1"/>
    </source>
</evidence>
<organism evidence="1 2">
    <name type="scientific">Dactylosporangium cerinum</name>
    <dbReference type="NCBI Taxonomy" id="1434730"/>
    <lineage>
        <taxon>Bacteria</taxon>
        <taxon>Bacillati</taxon>
        <taxon>Actinomycetota</taxon>
        <taxon>Actinomycetes</taxon>
        <taxon>Micromonosporales</taxon>
        <taxon>Micromonosporaceae</taxon>
        <taxon>Dactylosporangium</taxon>
    </lineage>
</organism>
<evidence type="ECO:0000313" key="2">
    <source>
        <dbReference type="Proteomes" id="UP001595912"/>
    </source>
</evidence>
<gene>
    <name evidence="1" type="ORF">ACFPIJ_61655</name>
</gene>
<proteinExistence type="predicted"/>
<sequence>MCTSDPGHDVDLYVEADLRAMADVFLGRLDLRTALRDGRVDLTGPAPLRSAFPSWIGLSPFAAG</sequence>
<accession>A0ABV9WJE8</accession>
<protein>
    <recommendedName>
        <fullName evidence="3">Alkyl sulfatase C-terminal domain-containing protein</fullName>
    </recommendedName>
</protein>
<dbReference type="InterPro" id="IPR036527">
    <property type="entry name" value="SCP2_sterol-bd_dom_sf"/>
</dbReference>
<comment type="caution">
    <text evidence="1">The sequence shown here is derived from an EMBL/GenBank/DDBJ whole genome shotgun (WGS) entry which is preliminary data.</text>
</comment>
<dbReference type="RefSeq" id="WP_380128861.1">
    <property type="nucleotide sequence ID" value="NZ_JBHSIU010000130.1"/>
</dbReference>
<dbReference type="EMBL" id="JBHSIU010000130">
    <property type="protein sequence ID" value="MFC5008210.1"/>
    <property type="molecule type" value="Genomic_DNA"/>
</dbReference>
<name>A0ABV9WJE8_9ACTN</name>
<keyword evidence="2" id="KW-1185">Reference proteome</keyword>
<reference evidence="2" key="1">
    <citation type="journal article" date="2019" name="Int. J. Syst. Evol. Microbiol.">
        <title>The Global Catalogue of Microorganisms (GCM) 10K type strain sequencing project: providing services to taxonomists for standard genome sequencing and annotation.</title>
        <authorList>
            <consortium name="The Broad Institute Genomics Platform"/>
            <consortium name="The Broad Institute Genome Sequencing Center for Infectious Disease"/>
            <person name="Wu L."/>
            <person name="Ma J."/>
        </authorList>
    </citation>
    <scope>NUCLEOTIDE SEQUENCE [LARGE SCALE GENOMIC DNA]</scope>
    <source>
        <strain evidence="2">CGMCC 4.7152</strain>
    </source>
</reference>
<dbReference type="Proteomes" id="UP001595912">
    <property type="component" value="Unassembled WGS sequence"/>
</dbReference>
<evidence type="ECO:0008006" key="3">
    <source>
        <dbReference type="Google" id="ProtNLM"/>
    </source>
</evidence>
<dbReference type="SUPFAM" id="SSF55718">
    <property type="entry name" value="SCP-like"/>
    <property type="match status" value="1"/>
</dbReference>